<accession>A0ABR4AIH9</accession>
<keyword evidence="2" id="KW-0472">Membrane</keyword>
<dbReference type="PANTHER" id="PTHR34502">
    <property type="entry name" value="DUF6594 DOMAIN-CONTAINING PROTEIN-RELATED"/>
    <property type="match status" value="1"/>
</dbReference>
<gene>
    <name evidence="4" type="ORF">ABVK25_012309</name>
</gene>
<keyword evidence="2" id="KW-1133">Transmembrane helix</keyword>
<feature type="transmembrane region" description="Helical" evidence="2">
    <location>
        <begin position="358"/>
        <end position="378"/>
    </location>
</feature>
<sequence>MPNASGPETPPPTAPTSPTSPTSTVVAPSGDCVLDVDPENNGEATKETYVNEKSDVTTVDSEEASLQRRLTDSLKKFTSFASSPLVLSRHRQSDGALKLVQRIEDHPKGYPQLAAFMNSDENFMMCRKYGFLRSRVLLYRQDELRQLERDLLEADEEDAIDCPLALRSRKTDEDREQDEFSRKPLIERIDAKLKQYDSAVSQMRAYLSLTAPTPRNLQSFVNWMQNEAPLTQEESDFLEHQDDFVSLTSGQEAGWLDGKIEDALKWCLPKHTRERLFTSKEQIRKSSDPYVHLISKYRTDMIVRLVLTLTTVGLLIGPSAVLYTVSGHGALKIIIIMVFTLLFSVAVSLFTKAMRHEMLAATATYAAVLIVFLGNFPFSSSSG</sequence>
<proteinExistence type="predicted"/>
<evidence type="ECO:0000313" key="4">
    <source>
        <dbReference type="EMBL" id="KAL2044626.1"/>
    </source>
</evidence>
<dbReference type="Proteomes" id="UP001590951">
    <property type="component" value="Unassembled WGS sequence"/>
</dbReference>
<feature type="compositionally biased region" description="Low complexity" evidence="1">
    <location>
        <begin position="16"/>
        <end position="29"/>
    </location>
</feature>
<feature type="transmembrane region" description="Helical" evidence="2">
    <location>
        <begin position="329"/>
        <end position="351"/>
    </location>
</feature>
<dbReference type="PANTHER" id="PTHR34502:SF3">
    <property type="entry name" value="DUF6594 DOMAIN-CONTAINING PROTEIN"/>
    <property type="match status" value="1"/>
</dbReference>
<keyword evidence="2" id="KW-0812">Transmembrane</keyword>
<feature type="transmembrane region" description="Helical" evidence="2">
    <location>
        <begin position="302"/>
        <end position="323"/>
    </location>
</feature>
<dbReference type="EMBL" id="JBHFEH010000177">
    <property type="protein sequence ID" value="KAL2044626.1"/>
    <property type="molecule type" value="Genomic_DNA"/>
</dbReference>
<dbReference type="InterPro" id="IPR046529">
    <property type="entry name" value="DUF6594"/>
</dbReference>
<dbReference type="Pfam" id="PF20237">
    <property type="entry name" value="DUF6594"/>
    <property type="match status" value="1"/>
</dbReference>
<evidence type="ECO:0000313" key="5">
    <source>
        <dbReference type="Proteomes" id="UP001590951"/>
    </source>
</evidence>
<feature type="domain" description="DUF6594" evidence="3">
    <location>
        <begin position="110"/>
        <end position="369"/>
    </location>
</feature>
<evidence type="ECO:0000259" key="3">
    <source>
        <dbReference type="Pfam" id="PF20237"/>
    </source>
</evidence>
<name>A0ABR4AIH9_9LECA</name>
<comment type="caution">
    <text evidence="4">The sequence shown here is derived from an EMBL/GenBank/DDBJ whole genome shotgun (WGS) entry which is preliminary data.</text>
</comment>
<feature type="region of interest" description="Disordered" evidence="1">
    <location>
        <begin position="1"/>
        <end position="43"/>
    </location>
</feature>
<protein>
    <recommendedName>
        <fullName evidence="3">DUF6594 domain-containing protein</fullName>
    </recommendedName>
</protein>
<evidence type="ECO:0000256" key="1">
    <source>
        <dbReference type="SAM" id="MobiDB-lite"/>
    </source>
</evidence>
<keyword evidence="5" id="KW-1185">Reference proteome</keyword>
<evidence type="ECO:0000256" key="2">
    <source>
        <dbReference type="SAM" id="Phobius"/>
    </source>
</evidence>
<reference evidence="4 5" key="1">
    <citation type="submission" date="2024-09" db="EMBL/GenBank/DDBJ databases">
        <title>Rethinking Asexuality: The Enigmatic Case of Functional Sexual Genes in Lepraria (Stereocaulaceae).</title>
        <authorList>
            <person name="Doellman M."/>
            <person name="Sun Y."/>
            <person name="Barcenas-Pena A."/>
            <person name="Lumbsch H.T."/>
            <person name="Grewe F."/>
        </authorList>
    </citation>
    <scope>NUCLEOTIDE SEQUENCE [LARGE SCALE GENOMIC DNA]</scope>
    <source>
        <strain evidence="4 5">Grewe 0041</strain>
    </source>
</reference>
<organism evidence="4 5">
    <name type="scientific">Lepraria finkii</name>
    <dbReference type="NCBI Taxonomy" id="1340010"/>
    <lineage>
        <taxon>Eukaryota</taxon>
        <taxon>Fungi</taxon>
        <taxon>Dikarya</taxon>
        <taxon>Ascomycota</taxon>
        <taxon>Pezizomycotina</taxon>
        <taxon>Lecanoromycetes</taxon>
        <taxon>OSLEUM clade</taxon>
        <taxon>Lecanoromycetidae</taxon>
        <taxon>Lecanorales</taxon>
        <taxon>Lecanorineae</taxon>
        <taxon>Stereocaulaceae</taxon>
        <taxon>Lepraria</taxon>
    </lineage>
</organism>